<comment type="caution">
    <text evidence="4">The sequence shown here is derived from an EMBL/GenBank/DDBJ whole genome shotgun (WGS) entry which is preliminary data.</text>
</comment>
<evidence type="ECO:0000256" key="2">
    <source>
        <dbReference type="PROSITE-ProRule" id="PRU01091"/>
    </source>
</evidence>
<protein>
    <submittedName>
        <fullName evidence="4">Transcriptional regulator</fullName>
    </submittedName>
</protein>
<name>A0A2U2N8K6_9GAMM</name>
<accession>A0A2U2N8K6</accession>
<proteinExistence type="predicted"/>
<keyword evidence="1 2" id="KW-0238">DNA-binding</keyword>
<dbReference type="InterPro" id="IPR016032">
    <property type="entry name" value="Sig_transdc_resp-reg_C-effctor"/>
</dbReference>
<dbReference type="SMART" id="SM00862">
    <property type="entry name" value="Trans_reg_C"/>
    <property type="match status" value="1"/>
</dbReference>
<dbReference type="SUPFAM" id="SSF52540">
    <property type="entry name" value="P-loop containing nucleoside triphosphate hydrolases"/>
    <property type="match status" value="1"/>
</dbReference>
<sequence>MRTMEVNAPAPTSRAAVVGGRDDELAALARLLEEDGPRIAHVYGIAGIGKSTLLRLFRDGPGANAALVVLMDCRGVEPTPSGFLAALARTAGAEADSRDALLRRLGAAPGPVIVALDTFEVFRLMDTWLRTSLVPCLPGNLRLIIAGRHAPAPAWFAGGLAEQTVTLPLAGLAADAAAALLRRSGLAPRRCAAMAARLHGHPLALQLAASALGAHRDFELAEAPLHRVMDSLTGIHLAEVDDPALRRVIDATAVVRRVSVPLLASMFPDMDADAAYDALKNLPFAEVAGDGLRLHEAVRDAVAQTLRVRDPARHLDYRRRAWRALAREARAAPGTDLWRYTADMLYLVENPVCREAFFPSGASGLNVEHLGAEDVGAVARIARAHEGPEATACLERWLATQPGAFMLARDARQTCVGFCCRFDPDTVPAEHLAADPVTAAWQADLRARPLPAGQRALFIRRWLGLDDGEGPGAVQAATWLDLKRTYMEMRPCLGRVYLTVTDLAPYAAVAEELGFRVLPDSAVTLDGRTYHSAALDFGPKSVDGWLAHLAATELGLTAADDLLDREARELRVDGRRVSLTPLEFALLAYLQANPGRAVSREELLREVWGSGYTGWSNKVDAVVAALRRKLGGHAGCLQTVTGVGYRYRAE</sequence>
<dbReference type="GO" id="GO:0006355">
    <property type="term" value="P:regulation of DNA-templated transcription"/>
    <property type="evidence" value="ECO:0007669"/>
    <property type="project" value="InterPro"/>
</dbReference>
<keyword evidence="5" id="KW-1185">Reference proteome</keyword>
<feature type="domain" description="OmpR/PhoB-type" evidence="3">
    <location>
        <begin position="553"/>
        <end position="649"/>
    </location>
</feature>
<reference evidence="4 5" key="1">
    <citation type="submission" date="2018-05" db="EMBL/GenBank/DDBJ databases">
        <title>Spiribacter halobius sp. nov., a moderately halophilic bacterium isolated from marine solar saltern.</title>
        <authorList>
            <person name="Zheng W.-S."/>
            <person name="Lu D.-C."/>
            <person name="Du Z.-J."/>
        </authorList>
    </citation>
    <scope>NUCLEOTIDE SEQUENCE [LARGE SCALE GENOMIC DNA]</scope>
    <source>
        <strain evidence="4 5">E85</strain>
    </source>
</reference>
<feature type="DNA-binding region" description="OmpR/PhoB-type" evidence="2">
    <location>
        <begin position="553"/>
        <end position="649"/>
    </location>
</feature>
<dbReference type="InterPro" id="IPR027417">
    <property type="entry name" value="P-loop_NTPase"/>
</dbReference>
<dbReference type="PROSITE" id="PS51755">
    <property type="entry name" value="OMPR_PHOB"/>
    <property type="match status" value="1"/>
</dbReference>
<evidence type="ECO:0000313" key="4">
    <source>
        <dbReference type="EMBL" id="PWG65397.1"/>
    </source>
</evidence>
<dbReference type="GO" id="GO:0003677">
    <property type="term" value="F:DNA binding"/>
    <property type="evidence" value="ECO:0007669"/>
    <property type="project" value="UniProtKB-UniRule"/>
</dbReference>
<dbReference type="Pfam" id="PF00486">
    <property type="entry name" value="Trans_reg_C"/>
    <property type="match status" value="1"/>
</dbReference>
<dbReference type="SUPFAM" id="SSF46894">
    <property type="entry name" value="C-terminal effector domain of the bipartite response regulators"/>
    <property type="match status" value="1"/>
</dbReference>
<dbReference type="EMBL" id="QFFI01000002">
    <property type="protein sequence ID" value="PWG65397.1"/>
    <property type="molecule type" value="Genomic_DNA"/>
</dbReference>
<evidence type="ECO:0000259" key="3">
    <source>
        <dbReference type="PROSITE" id="PS51755"/>
    </source>
</evidence>
<dbReference type="Gene3D" id="3.40.50.300">
    <property type="entry name" value="P-loop containing nucleotide triphosphate hydrolases"/>
    <property type="match status" value="1"/>
</dbReference>
<organism evidence="4 5">
    <name type="scientific">Sediminicurvatus halobius</name>
    <dbReference type="NCBI Taxonomy" id="2182432"/>
    <lineage>
        <taxon>Bacteria</taxon>
        <taxon>Pseudomonadati</taxon>
        <taxon>Pseudomonadota</taxon>
        <taxon>Gammaproteobacteria</taxon>
        <taxon>Chromatiales</taxon>
        <taxon>Ectothiorhodospiraceae</taxon>
        <taxon>Sediminicurvatus</taxon>
    </lineage>
</organism>
<dbReference type="InterPro" id="IPR001867">
    <property type="entry name" value="OmpR/PhoB-type_DNA-bd"/>
</dbReference>
<dbReference type="CDD" id="cd00383">
    <property type="entry name" value="trans_reg_C"/>
    <property type="match status" value="1"/>
</dbReference>
<dbReference type="Proteomes" id="UP000245474">
    <property type="component" value="Unassembled WGS sequence"/>
</dbReference>
<evidence type="ECO:0000256" key="1">
    <source>
        <dbReference type="ARBA" id="ARBA00023125"/>
    </source>
</evidence>
<evidence type="ECO:0000313" key="5">
    <source>
        <dbReference type="Proteomes" id="UP000245474"/>
    </source>
</evidence>
<dbReference type="InterPro" id="IPR036388">
    <property type="entry name" value="WH-like_DNA-bd_sf"/>
</dbReference>
<dbReference type="GO" id="GO:0000160">
    <property type="term" value="P:phosphorelay signal transduction system"/>
    <property type="evidence" value="ECO:0007669"/>
    <property type="project" value="InterPro"/>
</dbReference>
<dbReference type="Gene3D" id="1.10.10.10">
    <property type="entry name" value="Winged helix-like DNA-binding domain superfamily/Winged helix DNA-binding domain"/>
    <property type="match status" value="1"/>
</dbReference>
<gene>
    <name evidence="4" type="ORF">DEM34_01245</name>
</gene>
<dbReference type="AlphaFoldDB" id="A0A2U2N8K6"/>